<dbReference type="EMBL" id="CAXHTA020000002">
    <property type="protein sequence ID" value="CAL5219515.1"/>
    <property type="molecule type" value="Genomic_DNA"/>
</dbReference>
<reference evidence="4 5" key="1">
    <citation type="submission" date="2024-06" db="EMBL/GenBank/DDBJ databases">
        <authorList>
            <person name="Kraege A."/>
            <person name="Thomma B."/>
        </authorList>
    </citation>
    <scope>NUCLEOTIDE SEQUENCE [LARGE SCALE GENOMIC DNA]</scope>
</reference>
<gene>
    <name evidence="4" type="primary">g1360</name>
    <name evidence="4" type="ORF">VP750_LOCUS1174</name>
</gene>
<evidence type="ECO:0000313" key="4">
    <source>
        <dbReference type="EMBL" id="CAL5219515.1"/>
    </source>
</evidence>
<feature type="compositionally biased region" description="Polar residues" evidence="2">
    <location>
        <begin position="1"/>
        <end position="11"/>
    </location>
</feature>
<name>A0ABP1FHU2_9CHLO</name>
<organism evidence="4 5">
    <name type="scientific">Coccomyxa viridis</name>
    <dbReference type="NCBI Taxonomy" id="1274662"/>
    <lineage>
        <taxon>Eukaryota</taxon>
        <taxon>Viridiplantae</taxon>
        <taxon>Chlorophyta</taxon>
        <taxon>core chlorophytes</taxon>
        <taxon>Trebouxiophyceae</taxon>
        <taxon>Trebouxiophyceae incertae sedis</taxon>
        <taxon>Coccomyxaceae</taxon>
        <taxon>Coccomyxa</taxon>
    </lineage>
</organism>
<dbReference type="InterPro" id="IPR011600">
    <property type="entry name" value="Pept_C14_caspase"/>
</dbReference>
<feature type="region of interest" description="Disordered" evidence="2">
    <location>
        <begin position="1"/>
        <end position="66"/>
    </location>
</feature>
<comment type="similarity">
    <text evidence="1">Belongs to the peptidase C14B family.</text>
</comment>
<dbReference type="PANTHER" id="PTHR48104:SF30">
    <property type="entry name" value="METACASPASE-1"/>
    <property type="match status" value="1"/>
</dbReference>
<dbReference type="PANTHER" id="PTHR48104">
    <property type="entry name" value="METACASPASE-4"/>
    <property type="match status" value="1"/>
</dbReference>
<dbReference type="InterPro" id="IPR050452">
    <property type="entry name" value="Metacaspase"/>
</dbReference>
<dbReference type="SUPFAM" id="SSF52129">
    <property type="entry name" value="Caspase-like"/>
    <property type="match status" value="1"/>
</dbReference>
<dbReference type="Gene3D" id="3.40.50.12660">
    <property type="match status" value="1"/>
</dbReference>
<evidence type="ECO:0000259" key="3">
    <source>
        <dbReference type="Pfam" id="PF00656"/>
    </source>
</evidence>
<keyword evidence="5" id="KW-1185">Reference proteome</keyword>
<evidence type="ECO:0000313" key="5">
    <source>
        <dbReference type="Proteomes" id="UP001497392"/>
    </source>
</evidence>
<evidence type="ECO:0000256" key="2">
    <source>
        <dbReference type="SAM" id="MobiDB-lite"/>
    </source>
</evidence>
<proteinExistence type="inferred from homology"/>
<evidence type="ECO:0000256" key="1">
    <source>
        <dbReference type="ARBA" id="ARBA00009005"/>
    </source>
</evidence>
<dbReference type="Proteomes" id="UP001497392">
    <property type="component" value="Unassembled WGS sequence"/>
</dbReference>
<sequence>MGGCVSSQSTVKEGPDHQKYSANRQQEDGSLREKASLASQRENGKHAPTSVNQEWPLPVSEAPSEVGLHGRAQLPYAAPYIPGPGLPPPDYKHLAGVAQRWQPARRAAVLVGVNYLYARDQNSRLRGSVNDIHCLKHLLMRRFGFQADDIVLLHDAQPHPEYWPTKDNIREAVQWLVRDSQAQDSLVFAFSGHGCMDVSHDQERDGILPSDYEKVGPIYDDELAKQLVRPLPEGARLHCLVDACKGVFALGLPSRTYTRADGWSAWEEDEHGPDGAYLHPSTGGEAIMLSSSLGEEDDADADLAELSTHASMGAVVFALTQAVEQGHAATYNTLLRAMRHSLKNGPQHFAKIPELSASWDFDLNRSFLL</sequence>
<comment type="caution">
    <text evidence="4">The sequence shown here is derived from an EMBL/GenBank/DDBJ whole genome shotgun (WGS) entry which is preliminary data.</text>
</comment>
<feature type="domain" description="Peptidase C14 caspase" evidence="3">
    <location>
        <begin position="105"/>
        <end position="357"/>
    </location>
</feature>
<protein>
    <submittedName>
        <fullName evidence="4">G1360 protein</fullName>
    </submittedName>
</protein>
<dbReference type="InterPro" id="IPR029030">
    <property type="entry name" value="Caspase-like_dom_sf"/>
</dbReference>
<accession>A0ABP1FHU2</accession>
<feature type="compositionally biased region" description="Basic and acidic residues" evidence="2">
    <location>
        <begin position="13"/>
        <end position="35"/>
    </location>
</feature>
<dbReference type="Pfam" id="PF00656">
    <property type="entry name" value="Peptidase_C14"/>
    <property type="match status" value="1"/>
</dbReference>